<evidence type="ECO:0000259" key="3">
    <source>
        <dbReference type="Pfam" id="PF20434"/>
    </source>
</evidence>
<dbReference type="PANTHER" id="PTHR48081:SF30">
    <property type="entry name" value="ACETYL-HYDROLASE LIPR-RELATED"/>
    <property type="match status" value="1"/>
</dbReference>
<accession>A0ABY1KIK7</accession>
<sequence length="282" mass="32025">MWYYVMVKFLNIFPNTPLRKVRRLVSFPVEEQLYKTTLEHGQLRLFIYANPEFMKVRPAILFFHGAGFSTNKVKPNQFQNHANHFASLGYVSVCVEYRPLQVEGLFSPIDCILHAKSAIRWVRNKSSSLGIDPNKITVAGASAGGYLSLCCAMLEQFNDISDDLAISCVPNAVVVFNGGVDTIQLITMFPSLAEDLSHASLIQHVRSDLPPSILFHGTLDENVRHETVKDFVEKLKQRDNDCTLISFDGMGHGFFNFGQHENMPYERTINETERFLRANMML</sequence>
<proteinExistence type="inferred from homology"/>
<gene>
    <name evidence="4" type="ORF">SAMN05421578_1496</name>
</gene>
<keyword evidence="5" id="KW-1185">Reference proteome</keyword>
<evidence type="ECO:0000313" key="4">
    <source>
        <dbReference type="EMBL" id="SIR72902.1"/>
    </source>
</evidence>
<protein>
    <submittedName>
        <fullName evidence="4">Acetyl esterase/lipase</fullName>
    </submittedName>
</protein>
<reference evidence="4 5" key="1">
    <citation type="submission" date="2017-01" db="EMBL/GenBank/DDBJ databases">
        <authorList>
            <person name="Varghese N."/>
            <person name="Submissions S."/>
        </authorList>
    </citation>
    <scope>NUCLEOTIDE SEQUENCE [LARGE SCALE GENOMIC DNA]</scope>
    <source>
        <strain evidence="4 5">ATCC 23464</strain>
    </source>
</reference>
<dbReference type="InterPro" id="IPR050300">
    <property type="entry name" value="GDXG_lipolytic_enzyme"/>
</dbReference>
<evidence type="ECO:0000313" key="5">
    <source>
        <dbReference type="Proteomes" id="UP000186666"/>
    </source>
</evidence>
<keyword evidence="2" id="KW-0378">Hydrolase</keyword>
<name>A0ABY1KIK7_9BACL</name>
<evidence type="ECO:0000256" key="1">
    <source>
        <dbReference type="ARBA" id="ARBA00010515"/>
    </source>
</evidence>
<dbReference type="Proteomes" id="UP000186666">
    <property type="component" value="Unassembled WGS sequence"/>
</dbReference>
<dbReference type="SUPFAM" id="SSF53474">
    <property type="entry name" value="alpha/beta-Hydrolases"/>
    <property type="match status" value="1"/>
</dbReference>
<dbReference type="InterPro" id="IPR029058">
    <property type="entry name" value="AB_hydrolase_fold"/>
</dbReference>
<dbReference type="Pfam" id="PF20434">
    <property type="entry name" value="BD-FAE"/>
    <property type="match status" value="1"/>
</dbReference>
<comment type="similarity">
    <text evidence="1">Belongs to the 'GDXG' lipolytic enzyme family.</text>
</comment>
<organism evidence="4 5">
    <name type="scientific">Paenibacillus macquariensis</name>
    <dbReference type="NCBI Taxonomy" id="948756"/>
    <lineage>
        <taxon>Bacteria</taxon>
        <taxon>Bacillati</taxon>
        <taxon>Bacillota</taxon>
        <taxon>Bacilli</taxon>
        <taxon>Bacillales</taxon>
        <taxon>Paenibacillaceae</taxon>
        <taxon>Paenibacillus</taxon>
    </lineage>
</organism>
<dbReference type="EMBL" id="FTNK01000049">
    <property type="protein sequence ID" value="SIR72902.1"/>
    <property type="molecule type" value="Genomic_DNA"/>
</dbReference>
<feature type="domain" description="BD-FAE-like" evidence="3">
    <location>
        <begin position="47"/>
        <end position="235"/>
    </location>
</feature>
<evidence type="ECO:0000256" key="2">
    <source>
        <dbReference type="ARBA" id="ARBA00022801"/>
    </source>
</evidence>
<dbReference type="InterPro" id="IPR049492">
    <property type="entry name" value="BD-FAE-like_dom"/>
</dbReference>
<dbReference type="PANTHER" id="PTHR48081">
    <property type="entry name" value="AB HYDROLASE SUPERFAMILY PROTEIN C4A8.06C"/>
    <property type="match status" value="1"/>
</dbReference>
<dbReference type="Gene3D" id="3.40.50.1820">
    <property type="entry name" value="alpha/beta hydrolase"/>
    <property type="match status" value="1"/>
</dbReference>
<comment type="caution">
    <text evidence="4">The sequence shown here is derived from an EMBL/GenBank/DDBJ whole genome shotgun (WGS) entry which is preliminary data.</text>
</comment>